<dbReference type="InParanoid" id="A0A0C3HRX5"/>
<gene>
    <name evidence="1" type="ORF">OIDMADRAFT_177349</name>
</gene>
<reference evidence="2" key="2">
    <citation type="submission" date="2015-01" db="EMBL/GenBank/DDBJ databases">
        <title>Evolutionary Origins and Diversification of the Mycorrhizal Mutualists.</title>
        <authorList>
            <consortium name="DOE Joint Genome Institute"/>
            <consortium name="Mycorrhizal Genomics Consortium"/>
            <person name="Kohler A."/>
            <person name="Kuo A."/>
            <person name="Nagy L.G."/>
            <person name="Floudas D."/>
            <person name="Copeland A."/>
            <person name="Barry K.W."/>
            <person name="Cichocki N."/>
            <person name="Veneault-Fourrey C."/>
            <person name="LaButti K."/>
            <person name="Lindquist E.A."/>
            <person name="Lipzen A."/>
            <person name="Lundell T."/>
            <person name="Morin E."/>
            <person name="Murat C."/>
            <person name="Riley R."/>
            <person name="Ohm R."/>
            <person name="Sun H."/>
            <person name="Tunlid A."/>
            <person name="Henrissat B."/>
            <person name="Grigoriev I.V."/>
            <person name="Hibbett D.S."/>
            <person name="Martin F."/>
        </authorList>
    </citation>
    <scope>NUCLEOTIDE SEQUENCE [LARGE SCALE GENOMIC DNA]</scope>
    <source>
        <strain evidence="2">Zn</strain>
    </source>
</reference>
<evidence type="ECO:0000313" key="1">
    <source>
        <dbReference type="EMBL" id="KIN05017.1"/>
    </source>
</evidence>
<sequence length="352" mass="40589">MAPNMCQWVMNLPTPWVWFRHKVRAVNYLHYHSEPIPGIYLSYPEGCFLVAKKPNSVWRDSNFFKMEVALNEDEAAVYMENGLTVCPSWHLDRDVAAMSSKGVCTTQSIYSTVDSSSEDDITINPSSARRVRFVLPTPQPRCGQWSVKNKFQQKSPLRQFTNTSDGPEGTLPNGRKCRKHHPHILKRYHKGQCPLRWIDIVGFRYLNNPLKIEYSPYLERWMFSAELHKRTIIAEVCEGGNCTHLSDGACKKNKVHNQFTLLDDGLTWLLTGDIAKNGRITQRKNIKLDLSPLYAILTQNMHTLRKLTNEEAASIRLALKVIDRRFLRWEGEPKEYAMALKCAADRTYRLTS</sequence>
<dbReference type="AlphaFoldDB" id="A0A0C3HRX5"/>
<protein>
    <submittedName>
        <fullName evidence="1">Uncharacterized protein</fullName>
    </submittedName>
</protein>
<evidence type="ECO:0000313" key="2">
    <source>
        <dbReference type="Proteomes" id="UP000054321"/>
    </source>
</evidence>
<name>A0A0C3HRX5_OIDMZ</name>
<dbReference type="Proteomes" id="UP000054321">
    <property type="component" value="Unassembled WGS sequence"/>
</dbReference>
<keyword evidence="2" id="KW-1185">Reference proteome</keyword>
<dbReference type="OrthoDB" id="3548789at2759"/>
<organism evidence="1 2">
    <name type="scientific">Oidiodendron maius (strain Zn)</name>
    <dbReference type="NCBI Taxonomy" id="913774"/>
    <lineage>
        <taxon>Eukaryota</taxon>
        <taxon>Fungi</taxon>
        <taxon>Dikarya</taxon>
        <taxon>Ascomycota</taxon>
        <taxon>Pezizomycotina</taxon>
        <taxon>Leotiomycetes</taxon>
        <taxon>Leotiomycetes incertae sedis</taxon>
        <taxon>Myxotrichaceae</taxon>
        <taxon>Oidiodendron</taxon>
    </lineage>
</organism>
<reference evidence="1 2" key="1">
    <citation type="submission" date="2014-04" db="EMBL/GenBank/DDBJ databases">
        <authorList>
            <consortium name="DOE Joint Genome Institute"/>
            <person name="Kuo A."/>
            <person name="Martino E."/>
            <person name="Perotto S."/>
            <person name="Kohler A."/>
            <person name="Nagy L.G."/>
            <person name="Floudas D."/>
            <person name="Copeland A."/>
            <person name="Barry K.W."/>
            <person name="Cichocki N."/>
            <person name="Veneault-Fourrey C."/>
            <person name="LaButti K."/>
            <person name="Lindquist E.A."/>
            <person name="Lipzen A."/>
            <person name="Lundell T."/>
            <person name="Morin E."/>
            <person name="Murat C."/>
            <person name="Sun H."/>
            <person name="Tunlid A."/>
            <person name="Henrissat B."/>
            <person name="Grigoriev I.V."/>
            <person name="Hibbett D.S."/>
            <person name="Martin F."/>
            <person name="Nordberg H.P."/>
            <person name="Cantor M.N."/>
            <person name="Hua S.X."/>
        </authorList>
    </citation>
    <scope>NUCLEOTIDE SEQUENCE [LARGE SCALE GENOMIC DNA]</scope>
    <source>
        <strain evidence="1 2">Zn</strain>
    </source>
</reference>
<proteinExistence type="predicted"/>
<dbReference type="EMBL" id="KN832872">
    <property type="protein sequence ID" value="KIN05017.1"/>
    <property type="molecule type" value="Genomic_DNA"/>
</dbReference>
<accession>A0A0C3HRX5</accession>
<dbReference type="HOGENOM" id="CLU_760920_0_0_1"/>